<comment type="subcellular location">
    <subcellularLocation>
        <location evidence="1">Cell outer membrane</location>
    </subcellularLocation>
</comment>
<feature type="domain" description="SusD-like N-terminal" evidence="7">
    <location>
        <begin position="67"/>
        <end position="227"/>
    </location>
</feature>
<proteinExistence type="inferred from homology"/>
<dbReference type="InterPro" id="IPR011990">
    <property type="entry name" value="TPR-like_helical_dom_sf"/>
</dbReference>
<gene>
    <name evidence="8" type="ORF">AHMF7605_24860</name>
</gene>
<accession>A0A2T2YLZ5</accession>
<evidence type="ECO:0000256" key="4">
    <source>
        <dbReference type="ARBA" id="ARBA00023136"/>
    </source>
</evidence>
<dbReference type="InterPro" id="IPR033985">
    <property type="entry name" value="SusD-like_N"/>
</dbReference>
<name>A0A2T2YLZ5_9BACT</name>
<evidence type="ECO:0000256" key="1">
    <source>
        <dbReference type="ARBA" id="ARBA00004442"/>
    </source>
</evidence>
<comment type="similarity">
    <text evidence="2">Belongs to the SusD family.</text>
</comment>
<dbReference type="CDD" id="cd08977">
    <property type="entry name" value="SusD"/>
    <property type="match status" value="1"/>
</dbReference>
<dbReference type="RefSeq" id="WP_106932672.1">
    <property type="nucleotide sequence ID" value="NZ_PYFT01000001.1"/>
</dbReference>
<dbReference type="AlphaFoldDB" id="A0A2T2YLZ5"/>
<dbReference type="Pfam" id="PF07980">
    <property type="entry name" value="SusD_RagB"/>
    <property type="match status" value="1"/>
</dbReference>
<dbReference type="GO" id="GO:0009279">
    <property type="term" value="C:cell outer membrane"/>
    <property type="evidence" value="ECO:0007669"/>
    <property type="project" value="UniProtKB-SubCell"/>
</dbReference>
<dbReference type="InterPro" id="IPR012944">
    <property type="entry name" value="SusD_RagB_dom"/>
</dbReference>
<dbReference type="SUPFAM" id="SSF48452">
    <property type="entry name" value="TPR-like"/>
    <property type="match status" value="1"/>
</dbReference>
<evidence type="ECO:0000313" key="8">
    <source>
        <dbReference type="EMBL" id="PSR56495.1"/>
    </source>
</evidence>
<evidence type="ECO:0000259" key="6">
    <source>
        <dbReference type="Pfam" id="PF07980"/>
    </source>
</evidence>
<keyword evidence="5" id="KW-0998">Cell outer membrane</keyword>
<evidence type="ECO:0000256" key="2">
    <source>
        <dbReference type="ARBA" id="ARBA00006275"/>
    </source>
</evidence>
<organism evidence="8 9">
    <name type="scientific">Adhaeribacter arboris</name>
    <dbReference type="NCBI Taxonomy" id="2072846"/>
    <lineage>
        <taxon>Bacteria</taxon>
        <taxon>Pseudomonadati</taxon>
        <taxon>Bacteroidota</taxon>
        <taxon>Cytophagia</taxon>
        <taxon>Cytophagales</taxon>
        <taxon>Hymenobacteraceae</taxon>
        <taxon>Adhaeribacter</taxon>
    </lineage>
</organism>
<keyword evidence="9" id="KW-1185">Reference proteome</keyword>
<protein>
    <submittedName>
        <fullName evidence="8">RagB/SusD family nutrient uptake outer membrane protein</fullName>
    </submittedName>
</protein>
<dbReference type="OrthoDB" id="9792139at2"/>
<keyword evidence="3" id="KW-0732">Signal</keyword>
<dbReference type="PROSITE" id="PS51257">
    <property type="entry name" value="PROKAR_LIPOPROTEIN"/>
    <property type="match status" value="1"/>
</dbReference>
<dbReference type="Pfam" id="PF14322">
    <property type="entry name" value="SusD-like_3"/>
    <property type="match status" value="1"/>
</dbReference>
<evidence type="ECO:0000256" key="5">
    <source>
        <dbReference type="ARBA" id="ARBA00023237"/>
    </source>
</evidence>
<sequence>MKKTLLSILILGSLASCDDLEENPPFIQSADFYQTKDDAVAAVTAVYSHLSHDVGNATEFGLYQRQLHLTTDLISDDANAGAGATNQNVLAMGAVTFAPTNDRIEKTWRQHYAAINRANVAIDNIAKASFDENLRNRLIAETKFIRALLYFNLVRLWGDVPLILTGTSSIDTDFLVKRTPVEEVYAQILKDLTEAEVDGVLPLSYSGNDVGRVTQGAVKSLLAKVYLTRQEWQKAADKAQEVQDPKFGYSLFPNFADVFNVPTKNGPEHIFSIQYKSNSNGNANNMGILSAPNTSIVPGLLGNEADIPQPGLYELYRSIDKRRDVTFYTSFVSPANGQTYTFKPHFGKYFDKSVINRPSESGINFPVIRFSDVLLMHAEALNEQAGPTAEAYQAVNKVRQRAGLPDLTPALSQAQFRDSVYLERRLEFVYEDHRWFDLLRTRRMVDQLHAAGKPNAEERHYLLPIPQRELDANPNLRPQNPGY</sequence>
<evidence type="ECO:0000313" key="9">
    <source>
        <dbReference type="Proteomes" id="UP000240357"/>
    </source>
</evidence>
<dbReference type="Gene3D" id="1.25.40.390">
    <property type="match status" value="1"/>
</dbReference>
<feature type="domain" description="RagB/SusD" evidence="6">
    <location>
        <begin position="336"/>
        <end position="483"/>
    </location>
</feature>
<keyword evidence="4" id="KW-0472">Membrane</keyword>
<dbReference type="EMBL" id="PYFT01000001">
    <property type="protein sequence ID" value="PSR56495.1"/>
    <property type="molecule type" value="Genomic_DNA"/>
</dbReference>
<evidence type="ECO:0000259" key="7">
    <source>
        <dbReference type="Pfam" id="PF14322"/>
    </source>
</evidence>
<reference evidence="8 9" key="1">
    <citation type="submission" date="2018-03" db="EMBL/GenBank/DDBJ databases">
        <title>Adhaeribacter sp. HMF7605 Genome sequencing and assembly.</title>
        <authorList>
            <person name="Kang H."/>
            <person name="Kang J."/>
            <person name="Cha I."/>
            <person name="Kim H."/>
            <person name="Joh K."/>
        </authorList>
    </citation>
    <scope>NUCLEOTIDE SEQUENCE [LARGE SCALE GENOMIC DNA]</scope>
    <source>
        <strain evidence="8 9">HMF7605</strain>
    </source>
</reference>
<dbReference type="Proteomes" id="UP000240357">
    <property type="component" value="Unassembled WGS sequence"/>
</dbReference>
<evidence type="ECO:0000256" key="3">
    <source>
        <dbReference type="ARBA" id="ARBA00022729"/>
    </source>
</evidence>
<comment type="caution">
    <text evidence="8">The sequence shown here is derived from an EMBL/GenBank/DDBJ whole genome shotgun (WGS) entry which is preliminary data.</text>
</comment>